<evidence type="ECO:0000256" key="1">
    <source>
        <dbReference type="SAM" id="SignalP"/>
    </source>
</evidence>
<feature type="chain" id="PRO_5043594829" description="Hydrophobin" evidence="1">
    <location>
        <begin position="20"/>
        <end position="160"/>
    </location>
</feature>
<reference evidence="2" key="1">
    <citation type="submission" date="2022-12" db="EMBL/GenBank/DDBJ databases">
        <authorList>
            <person name="Webb A."/>
        </authorList>
    </citation>
    <scope>NUCLEOTIDE SEQUENCE</scope>
    <source>
        <strain evidence="2">Pf2</strain>
    </source>
</reference>
<dbReference type="Proteomes" id="UP001159659">
    <property type="component" value="Unassembled WGS sequence"/>
</dbReference>
<gene>
    <name evidence="2" type="ORF">PFR002_LOCUS2673</name>
</gene>
<dbReference type="AlphaFoldDB" id="A0AAV0T2A2"/>
<feature type="signal peptide" evidence="1">
    <location>
        <begin position="1"/>
        <end position="19"/>
    </location>
</feature>
<proteinExistence type="predicted"/>
<evidence type="ECO:0000313" key="3">
    <source>
        <dbReference type="Proteomes" id="UP001159659"/>
    </source>
</evidence>
<organism evidence="2 3">
    <name type="scientific">Peronospora farinosa</name>
    <dbReference type="NCBI Taxonomy" id="134698"/>
    <lineage>
        <taxon>Eukaryota</taxon>
        <taxon>Sar</taxon>
        <taxon>Stramenopiles</taxon>
        <taxon>Oomycota</taxon>
        <taxon>Peronosporomycetes</taxon>
        <taxon>Peronosporales</taxon>
        <taxon>Peronosporaceae</taxon>
        <taxon>Peronospora</taxon>
    </lineage>
</organism>
<evidence type="ECO:0000313" key="2">
    <source>
        <dbReference type="EMBL" id="CAI5713061.1"/>
    </source>
</evidence>
<dbReference type="EMBL" id="CANTFK010000293">
    <property type="protein sequence ID" value="CAI5713061.1"/>
    <property type="molecule type" value="Genomic_DNA"/>
</dbReference>
<keyword evidence="1" id="KW-0732">Signal</keyword>
<evidence type="ECO:0008006" key="4">
    <source>
        <dbReference type="Google" id="ProtNLM"/>
    </source>
</evidence>
<accession>A0AAV0T2A2</accession>
<sequence length="160" mass="16696">MFSKILIVAGILASTLASADVPLSVQHDATNSLVESVGIASTRNLRVMTEQTALGETTTQASQCDNIGSGDAQLANGLQLLNLDLLGNQLLDLDLLGNQLLDLDVLGSVAADNIQSCCNACVNSVLCIAFNFQPLLSLEACVLSRSRVGRQGGLINLSIL</sequence>
<name>A0AAV0T2A2_9STRA</name>
<comment type="caution">
    <text evidence="2">The sequence shown here is derived from an EMBL/GenBank/DDBJ whole genome shotgun (WGS) entry which is preliminary data.</text>
</comment>
<protein>
    <recommendedName>
        <fullName evidence="4">Hydrophobin</fullName>
    </recommendedName>
</protein>